<accession>A0ABD1MNB1</accession>
<feature type="domain" description="GH3 C-terminal" evidence="2">
    <location>
        <begin position="1"/>
        <end position="57"/>
    </location>
</feature>
<dbReference type="PANTHER" id="PTHR31901">
    <property type="entry name" value="GH3 DOMAIN-CONTAINING PROTEIN"/>
    <property type="match status" value="1"/>
</dbReference>
<dbReference type="PANTHER" id="PTHR31901:SF48">
    <property type="entry name" value="INDOLE-3-ACETIC ACID-AMIDO SYNTHETASE GH3.10"/>
    <property type="match status" value="1"/>
</dbReference>
<dbReference type="Proteomes" id="UP001603857">
    <property type="component" value="Unassembled WGS sequence"/>
</dbReference>
<organism evidence="3 4">
    <name type="scientific">Flemingia macrophylla</name>
    <dbReference type="NCBI Taxonomy" id="520843"/>
    <lineage>
        <taxon>Eukaryota</taxon>
        <taxon>Viridiplantae</taxon>
        <taxon>Streptophyta</taxon>
        <taxon>Embryophyta</taxon>
        <taxon>Tracheophyta</taxon>
        <taxon>Spermatophyta</taxon>
        <taxon>Magnoliopsida</taxon>
        <taxon>eudicotyledons</taxon>
        <taxon>Gunneridae</taxon>
        <taxon>Pentapetalae</taxon>
        <taxon>rosids</taxon>
        <taxon>fabids</taxon>
        <taxon>Fabales</taxon>
        <taxon>Fabaceae</taxon>
        <taxon>Papilionoideae</taxon>
        <taxon>50 kb inversion clade</taxon>
        <taxon>NPAAA clade</taxon>
        <taxon>indigoferoid/millettioid clade</taxon>
        <taxon>Phaseoleae</taxon>
        <taxon>Flemingia</taxon>
    </lineage>
</organism>
<comment type="caution">
    <text evidence="3">The sequence shown here is derived from an EMBL/GenBank/DDBJ whole genome shotgun (WGS) entry which is preliminary data.</text>
</comment>
<sequence length="126" mass="13934">MDKSFTDHSDMVSTKTNSIGPLELYVLEGGTFKKILDTFIANGATLSQLKTPKFTNNHILLKILNNSTTRKTVALTAQFRSDNSYPSTEEFESIFTQAKSEVASSTRGSKSSPMDPVQEEILHNQS</sequence>
<feature type="region of interest" description="Disordered" evidence="1">
    <location>
        <begin position="101"/>
        <end position="126"/>
    </location>
</feature>
<protein>
    <recommendedName>
        <fullName evidence="2">GH3 C-terminal domain-containing protein</fullName>
    </recommendedName>
</protein>
<dbReference type="AlphaFoldDB" id="A0ABD1MNB1"/>
<dbReference type="InterPro" id="IPR055378">
    <property type="entry name" value="GH3_C"/>
</dbReference>
<dbReference type="InterPro" id="IPR004993">
    <property type="entry name" value="GH3"/>
</dbReference>
<evidence type="ECO:0000313" key="3">
    <source>
        <dbReference type="EMBL" id="KAL2337171.1"/>
    </source>
</evidence>
<keyword evidence="4" id="KW-1185">Reference proteome</keyword>
<reference evidence="3 4" key="1">
    <citation type="submission" date="2024-08" db="EMBL/GenBank/DDBJ databases">
        <title>Insights into the chromosomal genome structure of Flemingia macrophylla.</title>
        <authorList>
            <person name="Ding Y."/>
            <person name="Zhao Y."/>
            <person name="Bi W."/>
            <person name="Wu M."/>
            <person name="Zhao G."/>
            <person name="Gong Y."/>
            <person name="Li W."/>
            <person name="Zhang P."/>
        </authorList>
    </citation>
    <scope>NUCLEOTIDE SEQUENCE [LARGE SCALE GENOMIC DNA]</scope>
    <source>
        <strain evidence="3">DYQJB</strain>
        <tissue evidence="3">Leaf</tissue>
    </source>
</reference>
<dbReference type="Pfam" id="PF23572">
    <property type="entry name" value="GH3_C"/>
    <property type="match status" value="1"/>
</dbReference>
<proteinExistence type="predicted"/>
<gene>
    <name evidence="3" type="ORF">Fmac_011617</name>
</gene>
<evidence type="ECO:0000256" key="1">
    <source>
        <dbReference type="SAM" id="MobiDB-lite"/>
    </source>
</evidence>
<name>A0ABD1MNB1_9FABA</name>
<evidence type="ECO:0000259" key="2">
    <source>
        <dbReference type="Pfam" id="PF23572"/>
    </source>
</evidence>
<evidence type="ECO:0000313" key="4">
    <source>
        <dbReference type="Proteomes" id="UP001603857"/>
    </source>
</evidence>
<feature type="compositionally biased region" description="Polar residues" evidence="1">
    <location>
        <begin position="101"/>
        <end position="112"/>
    </location>
</feature>
<dbReference type="EMBL" id="JBGMDY010000004">
    <property type="protein sequence ID" value="KAL2337171.1"/>
    <property type="molecule type" value="Genomic_DNA"/>
</dbReference>